<gene>
    <name evidence="3" type="ORF">QLH52_19015</name>
</gene>
<dbReference type="EMBL" id="JAXARY010000020">
    <property type="protein sequence ID" value="MDX8129399.1"/>
    <property type="molecule type" value="Genomic_DNA"/>
</dbReference>
<name>A0ABU4UJD2_9GAMM</name>
<feature type="domain" description="2Fe-2S ferredoxin-type" evidence="1">
    <location>
        <begin position="290"/>
        <end position="371"/>
    </location>
</feature>
<organism evidence="3 4">
    <name type="scientific">Methylomonas defluvii</name>
    <dbReference type="NCBI Taxonomy" id="3045149"/>
    <lineage>
        <taxon>Bacteria</taxon>
        <taxon>Pseudomonadati</taxon>
        <taxon>Pseudomonadota</taxon>
        <taxon>Gammaproteobacteria</taxon>
        <taxon>Methylococcales</taxon>
        <taxon>Methylococcaceae</taxon>
        <taxon>Methylomonas</taxon>
    </lineage>
</organism>
<dbReference type="PROSITE" id="PS00197">
    <property type="entry name" value="2FE2S_FER_1"/>
    <property type="match status" value="1"/>
</dbReference>
<keyword evidence="4" id="KW-1185">Reference proteome</keyword>
<dbReference type="Pfam" id="PF00175">
    <property type="entry name" value="NAD_binding_1"/>
    <property type="match status" value="1"/>
</dbReference>
<comment type="caution">
    <text evidence="3">The sequence shown here is derived from an EMBL/GenBank/DDBJ whole genome shotgun (WGS) entry which is preliminary data.</text>
</comment>
<evidence type="ECO:0000259" key="1">
    <source>
        <dbReference type="PROSITE" id="PS51085"/>
    </source>
</evidence>
<dbReference type="InterPro" id="IPR039261">
    <property type="entry name" value="FNR_nucleotide-bd"/>
</dbReference>
<evidence type="ECO:0000259" key="2">
    <source>
        <dbReference type="PROSITE" id="PS51384"/>
    </source>
</evidence>
<dbReference type="Pfam" id="PF00111">
    <property type="entry name" value="Fer2"/>
    <property type="match status" value="1"/>
</dbReference>
<dbReference type="Gene3D" id="2.40.30.10">
    <property type="entry name" value="Translation factors"/>
    <property type="match status" value="1"/>
</dbReference>
<dbReference type="Gene3D" id="3.40.50.80">
    <property type="entry name" value="Nucleotide-binding domain of ferredoxin-NADP reductase (FNR) module"/>
    <property type="match status" value="1"/>
</dbReference>
<dbReference type="CDD" id="cd00207">
    <property type="entry name" value="fer2"/>
    <property type="match status" value="1"/>
</dbReference>
<dbReference type="Gene3D" id="3.10.20.30">
    <property type="match status" value="1"/>
</dbReference>
<dbReference type="InterPro" id="IPR036010">
    <property type="entry name" value="2Fe-2S_ferredoxin-like_sf"/>
</dbReference>
<evidence type="ECO:0000313" key="4">
    <source>
        <dbReference type="Proteomes" id="UP001284537"/>
    </source>
</evidence>
<dbReference type="RefSeq" id="WP_319962592.1">
    <property type="nucleotide sequence ID" value="NZ_JAXARY010000020.1"/>
</dbReference>
<dbReference type="SUPFAM" id="SSF63380">
    <property type="entry name" value="Riboflavin synthase domain-like"/>
    <property type="match status" value="1"/>
</dbReference>
<sequence length="371" mass="40521">MFLSILAGIVVFGLGTLALWLCDGLRLAWHCRITRNRASSTTPLQVVIESREDYTADLFGLVLRPLGGGQLPAFQAGQYLTVNLPRAGLPPSRRCYSLAAWQTQPRHYQLGIRRVAGGGVSEHLYQFAQPGTRLEILPPRGGFTLQTSGGVKVLIGGGIGVTPLRAMLHTLLNDRDNPGSTVYLFHAVRHAEELCYHAEFIGFQNRHSRFRYRPIVSRPNASWPGETGRLNGKRIVDALDAVANAEFYLCANIEMTAMLRADLTDLGIPPDRIFSEGFGGLVPSTDDAVYQINIVGKTAFDFQGRPTLMHGLESAGIAIDSDCRAGHCGACRVIADSGDYRWLLPPSMALGEREILACCTLPLSDMTLSRV</sequence>
<dbReference type="InterPro" id="IPR001433">
    <property type="entry name" value="OxRdtase_FAD/NAD-bd"/>
</dbReference>
<dbReference type="InterPro" id="IPR017938">
    <property type="entry name" value="Riboflavin_synthase-like_b-brl"/>
</dbReference>
<dbReference type="SUPFAM" id="SSF52343">
    <property type="entry name" value="Ferredoxin reductase-like, C-terminal NADP-linked domain"/>
    <property type="match status" value="1"/>
</dbReference>
<evidence type="ECO:0000313" key="3">
    <source>
        <dbReference type="EMBL" id="MDX8129399.1"/>
    </source>
</evidence>
<reference evidence="3 4" key="1">
    <citation type="submission" date="2023-11" db="EMBL/GenBank/DDBJ databases">
        <authorList>
            <person name="Ouyang M.-Y."/>
        </authorList>
    </citation>
    <scope>NUCLEOTIDE SEQUENCE [LARGE SCALE GENOMIC DNA]</scope>
    <source>
        <strain evidence="3 4">OY6</strain>
    </source>
</reference>
<protein>
    <submittedName>
        <fullName evidence="3">Iron-sulfur cluster-binding domain-containing protein</fullName>
    </submittedName>
</protein>
<dbReference type="InterPro" id="IPR006058">
    <property type="entry name" value="2Fe2S_fd_BS"/>
</dbReference>
<dbReference type="InterPro" id="IPR050415">
    <property type="entry name" value="MRET"/>
</dbReference>
<dbReference type="InterPro" id="IPR001041">
    <property type="entry name" value="2Fe-2S_ferredoxin-type"/>
</dbReference>
<feature type="domain" description="FAD-binding FR-type" evidence="2">
    <location>
        <begin position="41"/>
        <end position="146"/>
    </location>
</feature>
<dbReference type="PROSITE" id="PS51384">
    <property type="entry name" value="FAD_FR"/>
    <property type="match status" value="1"/>
</dbReference>
<dbReference type="PRINTS" id="PR00409">
    <property type="entry name" value="PHDIOXRDTASE"/>
</dbReference>
<dbReference type="PANTHER" id="PTHR47354">
    <property type="entry name" value="NADH OXIDOREDUCTASE HCR"/>
    <property type="match status" value="1"/>
</dbReference>
<accession>A0ABU4UJD2</accession>
<dbReference type="SUPFAM" id="SSF54292">
    <property type="entry name" value="2Fe-2S ferredoxin-like"/>
    <property type="match status" value="1"/>
</dbReference>
<dbReference type="Proteomes" id="UP001284537">
    <property type="component" value="Unassembled WGS sequence"/>
</dbReference>
<proteinExistence type="predicted"/>
<dbReference type="InterPro" id="IPR017927">
    <property type="entry name" value="FAD-bd_FR_type"/>
</dbReference>
<dbReference type="InterPro" id="IPR012675">
    <property type="entry name" value="Beta-grasp_dom_sf"/>
</dbReference>
<dbReference type="PROSITE" id="PS51085">
    <property type="entry name" value="2FE2S_FER_2"/>
    <property type="match status" value="1"/>
</dbReference>
<dbReference type="PANTHER" id="PTHR47354:SF5">
    <property type="entry name" value="PROTEIN RFBI"/>
    <property type="match status" value="1"/>
</dbReference>